<dbReference type="Proteomes" id="UP001066276">
    <property type="component" value="Chromosome 2_1"/>
</dbReference>
<dbReference type="EMBL" id="JANPWB010000003">
    <property type="protein sequence ID" value="KAJ1200678.1"/>
    <property type="molecule type" value="Genomic_DNA"/>
</dbReference>
<feature type="compositionally biased region" description="Polar residues" evidence="1">
    <location>
        <begin position="92"/>
        <end position="103"/>
    </location>
</feature>
<protein>
    <submittedName>
        <fullName evidence="2">Uncharacterized protein</fullName>
    </submittedName>
</protein>
<gene>
    <name evidence="2" type="ORF">NDU88_004499</name>
</gene>
<evidence type="ECO:0000313" key="2">
    <source>
        <dbReference type="EMBL" id="KAJ1200678.1"/>
    </source>
</evidence>
<keyword evidence="3" id="KW-1185">Reference proteome</keyword>
<accession>A0AAV7VK67</accession>
<evidence type="ECO:0000313" key="3">
    <source>
        <dbReference type="Proteomes" id="UP001066276"/>
    </source>
</evidence>
<dbReference type="AlphaFoldDB" id="A0AAV7VK67"/>
<evidence type="ECO:0000256" key="1">
    <source>
        <dbReference type="SAM" id="MobiDB-lite"/>
    </source>
</evidence>
<comment type="caution">
    <text evidence="2">The sequence shown here is derived from an EMBL/GenBank/DDBJ whole genome shotgun (WGS) entry which is preliminary data.</text>
</comment>
<organism evidence="2 3">
    <name type="scientific">Pleurodeles waltl</name>
    <name type="common">Iberian ribbed newt</name>
    <dbReference type="NCBI Taxonomy" id="8319"/>
    <lineage>
        <taxon>Eukaryota</taxon>
        <taxon>Metazoa</taxon>
        <taxon>Chordata</taxon>
        <taxon>Craniata</taxon>
        <taxon>Vertebrata</taxon>
        <taxon>Euteleostomi</taxon>
        <taxon>Amphibia</taxon>
        <taxon>Batrachia</taxon>
        <taxon>Caudata</taxon>
        <taxon>Salamandroidea</taxon>
        <taxon>Salamandridae</taxon>
        <taxon>Pleurodelinae</taxon>
        <taxon>Pleurodeles</taxon>
    </lineage>
</organism>
<feature type="region of interest" description="Disordered" evidence="1">
    <location>
        <begin position="87"/>
        <end position="119"/>
    </location>
</feature>
<reference evidence="2" key="1">
    <citation type="journal article" date="2022" name="bioRxiv">
        <title>Sequencing and chromosome-scale assembly of the giantPleurodeles waltlgenome.</title>
        <authorList>
            <person name="Brown T."/>
            <person name="Elewa A."/>
            <person name="Iarovenko S."/>
            <person name="Subramanian E."/>
            <person name="Araus A.J."/>
            <person name="Petzold A."/>
            <person name="Susuki M."/>
            <person name="Suzuki K.-i.T."/>
            <person name="Hayashi T."/>
            <person name="Toyoda A."/>
            <person name="Oliveira C."/>
            <person name="Osipova E."/>
            <person name="Leigh N.D."/>
            <person name="Simon A."/>
            <person name="Yun M.H."/>
        </authorList>
    </citation>
    <scope>NUCLEOTIDE SEQUENCE</scope>
    <source>
        <strain evidence="2">20211129_DDA</strain>
        <tissue evidence="2">Liver</tissue>
    </source>
</reference>
<sequence>MVASALQLRHWAQRYIVGEGRPTLFPFTLVGLLLGGRQSAVQEADLGETRGGCWAIVDDQESTQSLPELYLKVLEDLGSNGVHETQEPLEDFSQTGSLTTSDDVFNDDGGWENQVPSSGKLVVGTGKAAKQSVAQPSTSLGTTLENTMVTMCSVGDVSEDEML</sequence>
<name>A0AAV7VK67_PLEWA</name>
<proteinExistence type="predicted"/>